<dbReference type="EMBL" id="RQGP01000010">
    <property type="protein sequence ID" value="TGL93970.1"/>
    <property type="molecule type" value="Genomic_DNA"/>
</dbReference>
<evidence type="ECO:0000313" key="2">
    <source>
        <dbReference type="EMBL" id="TGL93970.1"/>
    </source>
</evidence>
<dbReference type="RefSeq" id="WP_135587744.1">
    <property type="nucleotide sequence ID" value="NZ_RQGP01000010.1"/>
</dbReference>
<dbReference type="InterPro" id="IPR025474">
    <property type="entry name" value="DUF4325"/>
</dbReference>
<dbReference type="OrthoDB" id="8455606at2"/>
<organism evidence="2 3">
    <name type="scientific">Leptospira congkakensis</name>
    <dbReference type="NCBI Taxonomy" id="2484932"/>
    <lineage>
        <taxon>Bacteria</taxon>
        <taxon>Pseudomonadati</taxon>
        <taxon>Spirochaetota</taxon>
        <taxon>Spirochaetia</taxon>
        <taxon>Leptospirales</taxon>
        <taxon>Leptospiraceae</taxon>
        <taxon>Leptospira</taxon>
    </lineage>
</organism>
<evidence type="ECO:0000259" key="1">
    <source>
        <dbReference type="Pfam" id="PF14213"/>
    </source>
</evidence>
<keyword evidence="3" id="KW-1185">Reference proteome</keyword>
<dbReference type="Pfam" id="PF14213">
    <property type="entry name" value="DUF4325"/>
    <property type="match status" value="1"/>
</dbReference>
<gene>
    <name evidence="2" type="ORF">EHQ69_05750</name>
</gene>
<protein>
    <submittedName>
        <fullName evidence="2">DUF4325 domain-containing protein</fullName>
    </submittedName>
</protein>
<name>A0A4Z0ZZQ3_9LEPT</name>
<dbReference type="AlphaFoldDB" id="A0A4Z0ZZQ3"/>
<reference evidence="2" key="1">
    <citation type="journal article" date="2019" name="PLoS Negl. Trop. Dis.">
        <title>Revisiting the worldwide diversity of Leptospira species in the environment.</title>
        <authorList>
            <person name="Vincent A.T."/>
            <person name="Schiettekatte O."/>
            <person name="Bourhy P."/>
            <person name="Veyrier F.J."/>
            <person name="Picardeau M."/>
        </authorList>
    </citation>
    <scope>NUCLEOTIDE SEQUENCE [LARGE SCALE GENOMIC DNA]</scope>
    <source>
        <strain evidence="2">201702422</strain>
    </source>
</reference>
<feature type="domain" description="DUF4325" evidence="1">
    <location>
        <begin position="18"/>
        <end position="75"/>
    </location>
</feature>
<accession>A0A4Z0ZZQ3</accession>
<comment type="caution">
    <text evidence="2">The sequence shown here is derived from an EMBL/GenBank/DDBJ whole genome shotgun (WGS) entry which is preliminary data.</text>
</comment>
<sequence length="100" mass="11450">MVLKLLDYVSNGSSAMEGNEIFEILLNLLETNENISISFKGLGAVSSSFVNSAFIRLLDKYSFNEIQKRIKFIDTLKIHNNLIKQRFQFETSTRLTNTKV</sequence>
<proteinExistence type="predicted"/>
<evidence type="ECO:0000313" key="3">
    <source>
        <dbReference type="Proteomes" id="UP000298263"/>
    </source>
</evidence>
<dbReference type="Proteomes" id="UP000298263">
    <property type="component" value="Unassembled WGS sequence"/>
</dbReference>